<reference evidence="2 3" key="1">
    <citation type="submission" date="2018-10" db="EMBL/GenBank/DDBJ databases">
        <title>Proposal of Lysobacter pythonis sp. nov. isolated from royal pythons (Python regius).</title>
        <authorList>
            <person name="Hans-Juergen B."/>
            <person name="Huptas C."/>
            <person name="Sandra B."/>
            <person name="Igor L."/>
            <person name="Joachim S."/>
            <person name="Siegfried S."/>
            <person name="Mareike W."/>
            <person name="Peter K."/>
        </authorList>
    </citation>
    <scope>NUCLEOTIDE SEQUENCE [LARGE SCALE GENOMIC DNA]</scope>
    <source>
        <strain evidence="2 3">4284/11</strain>
    </source>
</reference>
<evidence type="ECO:0000313" key="2">
    <source>
        <dbReference type="EMBL" id="RMH89034.1"/>
    </source>
</evidence>
<feature type="transmembrane region" description="Helical" evidence="1">
    <location>
        <begin position="78"/>
        <end position="98"/>
    </location>
</feature>
<evidence type="ECO:0000313" key="3">
    <source>
        <dbReference type="Proteomes" id="UP000275012"/>
    </source>
</evidence>
<organism evidence="2 3">
    <name type="scientific">Solilutibacter pythonis</name>
    <dbReference type="NCBI Taxonomy" id="2483112"/>
    <lineage>
        <taxon>Bacteria</taxon>
        <taxon>Pseudomonadati</taxon>
        <taxon>Pseudomonadota</taxon>
        <taxon>Gammaproteobacteria</taxon>
        <taxon>Lysobacterales</taxon>
        <taxon>Lysobacteraceae</taxon>
        <taxon>Solilutibacter</taxon>
    </lineage>
</organism>
<protein>
    <submittedName>
        <fullName evidence="2">VanZ family protein</fullName>
    </submittedName>
</protein>
<accession>A0A3M2HTC9</accession>
<dbReference type="AlphaFoldDB" id="A0A3M2HTC9"/>
<keyword evidence="1" id="KW-0472">Membrane</keyword>
<evidence type="ECO:0000256" key="1">
    <source>
        <dbReference type="SAM" id="Phobius"/>
    </source>
</evidence>
<name>A0A3M2HTC9_9GAMM</name>
<gene>
    <name evidence="2" type="ORF">EBB59_11240</name>
</gene>
<dbReference type="PANTHER" id="PTHR28008:SF1">
    <property type="entry name" value="DOMAIN PROTEIN, PUTATIVE (AFU_ORTHOLOGUE AFUA_3G10980)-RELATED"/>
    <property type="match status" value="1"/>
</dbReference>
<dbReference type="OrthoDB" id="3790495at2"/>
<dbReference type="EMBL" id="RFLY01000017">
    <property type="protein sequence ID" value="RMH89034.1"/>
    <property type="molecule type" value="Genomic_DNA"/>
</dbReference>
<feature type="transmembrane region" description="Helical" evidence="1">
    <location>
        <begin position="110"/>
        <end position="132"/>
    </location>
</feature>
<feature type="transmembrane region" description="Helical" evidence="1">
    <location>
        <begin position="55"/>
        <end position="71"/>
    </location>
</feature>
<keyword evidence="1" id="KW-1133">Transmembrane helix</keyword>
<keyword evidence="3" id="KW-1185">Reference proteome</keyword>
<dbReference type="PANTHER" id="PTHR28008">
    <property type="entry name" value="DOMAIN PROTEIN, PUTATIVE (AFU_ORTHOLOGUE AFUA_3G10980)-RELATED"/>
    <property type="match status" value="1"/>
</dbReference>
<dbReference type="Proteomes" id="UP000275012">
    <property type="component" value="Unassembled WGS sequence"/>
</dbReference>
<keyword evidence="1" id="KW-0812">Transmembrane</keyword>
<proteinExistence type="predicted"/>
<sequence>MRPPLRGWRPGRSLKPFRRPWRWAGLWMLMIAVVVVLSLLPPRDIPAPPVGNDKLGHFLAYFFLMAGAVQLHARKSAWLVMALLLVLLGVGLEHAQGAMHLGRTADRMDALANTLGVLAGFATGFTPLRDLLLRIDGGRR</sequence>
<comment type="caution">
    <text evidence="2">The sequence shown here is derived from an EMBL/GenBank/DDBJ whole genome shotgun (WGS) entry which is preliminary data.</text>
</comment>
<feature type="transmembrane region" description="Helical" evidence="1">
    <location>
        <begin position="21"/>
        <end position="40"/>
    </location>
</feature>